<evidence type="ECO:0000313" key="2">
    <source>
        <dbReference type="EMBL" id="OAT70030.1"/>
    </source>
</evidence>
<comment type="caution">
    <text evidence="2">The sequence shown here is derived from an EMBL/GenBank/DDBJ whole genome shotgun (WGS) entry which is preliminary data.</text>
</comment>
<dbReference type="SUPFAM" id="SSF51182">
    <property type="entry name" value="RmlC-like cupins"/>
    <property type="match status" value="1"/>
</dbReference>
<evidence type="ECO:0000313" key="3">
    <source>
        <dbReference type="Proteomes" id="UP000186919"/>
    </source>
</evidence>
<dbReference type="InterPro" id="IPR013096">
    <property type="entry name" value="Cupin_2"/>
</dbReference>
<sequence length="118" mass="12246">MHVTKFQDATAYAAPKHFDMRALRLQGSPESGAVVGLSHFLPGGGAGMDSSAGPKIYVVLSGSVRITLDDGTEQELTALDSCLIEAGETRSVDNDSNEVATMLVIALAATGKEGDHAQ</sequence>
<proteinExistence type="predicted"/>
<dbReference type="AlphaFoldDB" id="A0A179VDS3"/>
<gene>
    <name evidence="2" type="ORF">AWB85_01120</name>
</gene>
<dbReference type="InterPro" id="IPR014710">
    <property type="entry name" value="RmlC-like_jellyroll"/>
</dbReference>
<dbReference type="Gene3D" id="2.60.120.10">
    <property type="entry name" value="Jelly Rolls"/>
    <property type="match status" value="1"/>
</dbReference>
<dbReference type="EMBL" id="LQYE01000001">
    <property type="protein sequence ID" value="OAT70030.1"/>
    <property type="molecule type" value="Genomic_DNA"/>
</dbReference>
<protein>
    <recommendedName>
        <fullName evidence="1">Cupin type-2 domain-containing protein</fullName>
    </recommendedName>
</protein>
<feature type="domain" description="Cupin type-2" evidence="1">
    <location>
        <begin position="37"/>
        <end position="105"/>
    </location>
</feature>
<reference evidence="2 3" key="1">
    <citation type="submission" date="2016-01" db="EMBL/GenBank/DDBJ databases">
        <title>Mycobacterium immunogenum strain CD11_6 genome sequencing and assembly.</title>
        <authorList>
            <person name="Kaur G."/>
            <person name="Nair G.R."/>
            <person name="Mayilraj S."/>
        </authorList>
    </citation>
    <scope>NUCLEOTIDE SEQUENCE [LARGE SCALE GENOMIC DNA]</scope>
    <source>
        <strain evidence="2 3">CD11-6</strain>
    </source>
</reference>
<dbReference type="Pfam" id="PF07883">
    <property type="entry name" value="Cupin_2"/>
    <property type="match status" value="1"/>
</dbReference>
<dbReference type="InterPro" id="IPR011051">
    <property type="entry name" value="RmlC_Cupin_sf"/>
</dbReference>
<name>A0A179VDS3_9MYCO</name>
<evidence type="ECO:0000259" key="1">
    <source>
        <dbReference type="Pfam" id="PF07883"/>
    </source>
</evidence>
<dbReference type="Proteomes" id="UP000186919">
    <property type="component" value="Unassembled WGS sequence"/>
</dbReference>
<organism evidence="2 3">
    <name type="scientific">Mycobacteroides immunogenum</name>
    <dbReference type="NCBI Taxonomy" id="83262"/>
    <lineage>
        <taxon>Bacteria</taxon>
        <taxon>Bacillati</taxon>
        <taxon>Actinomycetota</taxon>
        <taxon>Actinomycetes</taxon>
        <taxon>Mycobacteriales</taxon>
        <taxon>Mycobacteriaceae</taxon>
        <taxon>Mycobacteroides</taxon>
    </lineage>
</organism>
<accession>A0A179VDS3</accession>
<dbReference type="CDD" id="cd20299">
    <property type="entry name" value="cupin_YP766765-like"/>
    <property type="match status" value="1"/>
</dbReference>